<dbReference type="InterPro" id="IPR005341">
    <property type="entry name" value="Tim16"/>
</dbReference>
<protein>
    <submittedName>
        <fullName evidence="9">Uncharacterized protein</fullName>
    </submittedName>
</protein>
<keyword evidence="5" id="KW-0653">Protein transport</keyword>
<dbReference type="Gene3D" id="1.10.287.110">
    <property type="entry name" value="DnaJ domain"/>
    <property type="match status" value="1"/>
</dbReference>
<keyword evidence="8" id="KW-0472">Membrane</keyword>
<keyword evidence="10" id="KW-1185">Reference proteome</keyword>
<evidence type="ECO:0000256" key="7">
    <source>
        <dbReference type="ARBA" id="ARBA00023128"/>
    </source>
</evidence>
<evidence type="ECO:0000256" key="8">
    <source>
        <dbReference type="ARBA" id="ARBA00023136"/>
    </source>
</evidence>
<dbReference type="AlphaFoldDB" id="A0AAE0E3F6"/>
<proteinExistence type="inferred from homology"/>
<dbReference type="Proteomes" id="UP001281410">
    <property type="component" value="Unassembled WGS sequence"/>
</dbReference>
<evidence type="ECO:0000313" key="10">
    <source>
        <dbReference type="Proteomes" id="UP001281410"/>
    </source>
</evidence>
<organism evidence="9 10">
    <name type="scientific">Dipteronia sinensis</name>
    <dbReference type="NCBI Taxonomy" id="43782"/>
    <lineage>
        <taxon>Eukaryota</taxon>
        <taxon>Viridiplantae</taxon>
        <taxon>Streptophyta</taxon>
        <taxon>Embryophyta</taxon>
        <taxon>Tracheophyta</taxon>
        <taxon>Spermatophyta</taxon>
        <taxon>Magnoliopsida</taxon>
        <taxon>eudicotyledons</taxon>
        <taxon>Gunneridae</taxon>
        <taxon>Pentapetalae</taxon>
        <taxon>rosids</taxon>
        <taxon>malvids</taxon>
        <taxon>Sapindales</taxon>
        <taxon>Sapindaceae</taxon>
        <taxon>Hippocastanoideae</taxon>
        <taxon>Acereae</taxon>
        <taxon>Dipteronia</taxon>
    </lineage>
</organism>
<evidence type="ECO:0000256" key="4">
    <source>
        <dbReference type="ARBA" id="ARBA00022792"/>
    </source>
</evidence>
<keyword evidence="7" id="KW-0496">Mitochondrion</keyword>
<comment type="similarity">
    <text evidence="2">Belongs to the TIM16/PAM16 family.</text>
</comment>
<dbReference type="GO" id="GO:0005744">
    <property type="term" value="C:TIM23 mitochondrial import inner membrane translocase complex"/>
    <property type="evidence" value="ECO:0007669"/>
    <property type="project" value="InterPro"/>
</dbReference>
<dbReference type="EMBL" id="JANJYJ010000006">
    <property type="protein sequence ID" value="KAK3204764.1"/>
    <property type="molecule type" value="Genomic_DNA"/>
</dbReference>
<accession>A0AAE0E3F6</accession>
<evidence type="ECO:0000256" key="6">
    <source>
        <dbReference type="ARBA" id="ARBA00023010"/>
    </source>
</evidence>
<dbReference type="InterPro" id="IPR036869">
    <property type="entry name" value="J_dom_sf"/>
</dbReference>
<comment type="caution">
    <text evidence="9">The sequence shown here is derived from an EMBL/GenBank/DDBJ whole genome shotgun (WGS) entry which is preliminary data.</text>
</comment>
<name>A0AAE0E3F6_9ROSI</name>
<evidence type="ECO:0000256" key="3">
    <source>
        <dbReference type="ARBA" id="ARBA00022448"/>
    </source>
</evidence>
<evidence type="ECO:0000256" key="1">
    <source>
        <dbReference type="ARBA" id="ARBA00004637"/>
    </source>
</evidence>
<dbReference type="Pfam" id="PF03656">
    <property type="entry name" value="Pam16"/>
    <property type="match status" value="1"/>
</dbReference>
<keyword evidence="3" id="KW-0813">Transport</keyword>
<sequence>MILRGKHLIDAAKSGVAQETLENAARRVSTVMTEQEARQILGVTEDSALEEIVKASSVLILCTFVTLSKYENLFETNAKNGSFYIQSKVHRAKECLEGVYQRKGEGPPSQESG</sequence>
<keyword evidence="6" id="KW-0811">Translocation</keyword>
<comment type="subcellular location">
    <subcellularLocation>
        <location evidence="1">Mitochondrion inner membrane</location>
        <topology evidence="1">Peripheral membrane protein</topology>
    </subcellularLocation>
</comment>
<gene>
    <name evidence="9" type="ORF">Dsin_018810</name>
</gene>
<evidence type="ECO:0000256" key="2">
    <source>
        <dbReference type="ARBA" id="ARBA00008817"/>
    </source>
</evidence>
<evidence type="ECO:0000256" key="5">
    <source>
        <dbReference type="ARBA" id="ARBA00022927"/>
    </source>
</evidence>
<reference evidence="9" key="1">
    <citation type="journal article" date="2023" name="Plant J.">
        <title>Genome sequences and population genomics provide insights into the demographic history, inbreeding, and mutation load of two 'living fossil' tree species of Dipteronia.</title>
        <authorList>
            <person name="Feng Y."/>
            <person name="Comes H.P."/>
            <person name="Chen J."/>
            <person name="Zhu S."/>
            <person name="Lu R."/>
            <person name="Zhang X."/>
            <person name="Li P."/>
            <person name="Qiu J."/>
            <person name="Olsen K.M."/>
            <person name="Qiu Y."/>
        </authorList>
    </citation>
    <scope>NUCLEOTIDE SEQUENCE</scope>
    <source>
        <strain evidence="9">NBL</strain>
    </source>
</reference>
<dbReference type="PANTHER" id="PTHR12388">
    <property type="entry name" value="MITOCHONDRIA ASSOCIATED GRANULOCYTE MACROPHAGE CSF SIGNALING MOLECULE"/>
    <property type="match status" value="1"/>
</dbReference>
<dbReference type="GO" id="GO:0030150">
    <property type="term" value="P:protein import into mitochondrial matrix"/>
    <property type="evidence" value="ECO:0007669"/>
    <property type="project" value="InterPro"/>
</dbReference>
<keyword evidence="4" id="KW-0999">Mitochondrion inner membrane</keyword>
<evidence type="ECO:0000313" key="9">
    <source>
        <dbReference type="EMBL" id="KAK3204764.1"/>
    </source>
</evidence>
<dbReference type="PANTHER" id="PTHR12388:SF0">
    <property type="entry name" value="MITOCHONDRIAL IMPORT INNER MEMBRANE TRANSLOCASE SUBUNIT TIM16"/>
    <property type="match status" value="1"/>
</dbReference>